<dbReference type="PANTHER" id="PTHR43226">
    <property type="entry name" value="XAA-PRO AMINOPEPTIDASE 3"/>
    <property type="match status" value="1"/>
</dbReference>
<proteinExistence type="inferred from homology"/>
<dbReference type="InterPro" id="IPR007865">
    <property type="entry name" value="Aminopep_P_N"/>
</dbReference>
<evidence type="ECO:0000256" key="7">
    <source>
        <dbReference type="ARBA" id="ARBA00022723"/>
    </source>
</evidence>
<organism evidence="14">
    <name type="scientific">Rosellinia necatrix</name>
    <name type="common">White root-rot fungus</name>
    <dbReference type="NCBI Taxonomy" id="77044"/>
    <lineage>
        <taxon>Eukaryota</taxon>
        <taxon>Fungi</taxon>
        <taxon>Dikarya</taxon>
        <taxon>Ascomycota</taxon>
        <taxon>Pezizomycotina</taxon>
        <taxon>Sordariomycetes</taxon>
        <taxon>Xylariomycetidae</taxon>
        <taxon>Xylariales</taxon>
        <taxon>Xylariaceae</taxon>
        <taxon>Rosellinia</taxon>
    </lineage>
</organism>
<evidence type="ECO:0000256" key="2">
    <source>
        <dbReference type="ARBA" id="ARBA00001936"/>
    </source>
</evidence>
<accession>A0A1W2TRF9</accession>
<dbReference type="AlphaFoldDB" id="A0A1W2TRF9"/>
<dbReference type="InterPro" id="IPR000994">
    <property type="entry name" value="Pept_M24"/>
</dbReference>
<evidence type="ECO:0000256" key="3">
    <source>
        <dbReference type="ARBA" id="ARBA00002443"/>
    </source>
</evidence>
<protein>
    <recommendedName>
        <fullName evidence="5">Xaa-Pro aminopeptidase</fullName>
        <ecNumber evidence="5">3.4.11.9</ecNumber>
    </recommendedName>
    <alternativeName>
        <fullName evidence="11">Aminoacylproline aminopeptidase</fullName>
    </alternativeName>
</protein>
<comment type="function">
    <text evidence="3">Catalyzes the removal of a penultimate prolyl residue from the N-termini of peptides.</text>
</comment>
<dbReference type="GO" id="GO:0006508">
    <property type="term" value="P:proteolysis"/>
    <property type="evidence" value="ECO:0007669"/>
    <property type="project" value="TreeGrafter"/>
</dbReference>
<evidence type="ECO:0000313" key="14">
    <source>
        <dbReference type="EMBL" id="GAP91085.1"/>
    </source>
</evidence>
<keyword evidence="8 14" id="KW-0378">Hydrolase</keyword>
<comment type="catalytic activity">
    <reaction evidence="1">
        <text>Release of any N-terminal amino acid, including proline, that is linked to proline, even from a dipeptide or tripeptide.</text>
        <dbReference type="EC" id="3.4.11.9"/>
    </reaction>
</comment>
<dbReference type="STRING" id="77044.A0A1W2TRF9"/>
<evidence type="ECO:0000256" key="11">
    <source>
        <dbReference type="ARBA" id="ARBA00030849"/>
    </source>
</evidence>
<evidence type="ECO:0000256" key="5">
    <source>
        <dbReference type="ARBA" id="ARBA00012574"/>
    </source>
</evidence>
<dbReference type="PANTHER" id="PTHR43226:SF1">
    <property type="entry name" value="XAA-PRO DIPEPTIDASE"/>
    <property type="match status" value="1"/>
</dbReference>
<comment type="cofactor">
    <cofactor evidence="2">
        <name>Mn(2+)</name>
        <dbReference type="ChEBI" id="CHEBI:29035"/>
    </cofactor>
</comment>
<keyword evidence="15" id="KW-1185">Reference proteome</keyword>
<dbReference type="Gene3D" id="3.40.350.10">
    <property type="entry name" value="Creatinase/prolidase N-terminal domain"/>
    <property type="match status" value="1"/>
</dbReference>
<evidence type="ECO:0000313" key="15">
    <source>
        <dbReference type="Proteomes" id="UP000054516"/>
    </source>
</evidence>
<evidence type="ECO:0000256" key="1">
    <source>
        <dbReference type="ARBA" id="ARBA00001424"/>
    </source>
</evidence>
<reference evidence="14" key="1">
    <citation type="submission" date="2016-03" db="EMBL/GenBank/DDBJ databases">
        <title>Draft genome sequence of Rosellinia necatrix.</title>
        <authorList>
            <person name="Kanematsu S."/>
        </authorList>
    </citation>
    <scope>NUCLEOTIDE SEQUENCE [LARGE SCALE GENOMIC DNA]</scope>
    <source>
        <strain evidence="14">W97</strain>
    </source>
</reference>
<name>A0A1W2TRF9_ROSNE</name>
<dbReference type="EMBL" id="DF977460">
    <property type="protein sequence ID" value="GAP91085.1"/>
    <property type="molecule type" value="Genomic_DNA"/>
</dbReference>
<dbReference type="SUPFAM" id="SSF53092">
    <property type="entry name" value="Creatinase/prolidase N-terminal domain"/>
    <property type="match status" value="1"/>
</dbReference>
<feature type="region of interest" description="Disordered" evidence="12">
    <location>
        <begin position="61"/>
        <end position="89"/>
    </location>
</feature>
<dbReference type="Proteomes" id="UP000054516">
    <property type="component" value="Unassembled WGS sequence"/>
</dbReference>
<dbReference type="GO" id="GO:0030145">
    <property type="term" value="F:manganese ion binding"/>
    <property type="evidence" value="ECO:0007669"/>
    <property type="project" value="InterPro"/>
</dbReference>
<dbReference type="InterPro" id="IPR029149">
    <property type="entry name" value="Creatin/AminoP/Spt16_N"/>
</dbReference>
<evidence type="ECO:0000256" key="8">
    <source>
        <dbReference type="ARBA" id="ARBA00022801"/>
    </source>
</evidence>
<dbReference type="Pfam" id="PF00557">
    <property type="entry name" value="Peptidase_M24"/>
    <property type="match status" value="1"/>
</dbReference>
<sequence length="581" mass="63595">MSSAGAVNPFGRTKLYTSIATLRLGKRRIYPHVPTPLRRITTRHAVISILARIPSPRVSITATPPSSFVSTPRRITTSSTSPASSATSSTTSTTAAAAAAAAIPSTATTTSQRLTVATMADIDVEAVLKGKYPAKAHAKRVVEYIRSKIPDATGVIFLEGRSDHLLEDCDEPVPFRQRRAFMYLTGADIADGAFIYDIETDKSTLFIPPVDPDSVIWSGLPLSAEDALAKYDVDAVLPTTEMNPMLAKFGATSTKSTVFAIADRVSSSVAFVGFGGTDLSILSEAIDECRVIKDDYEVALIRKANQISGVAHRAVLENVRKSQNEYELEGVFIGNCIRQGAKKQAYPSIVASGRSAATLHYVHNDKDLQGKDLLLLDAGAEWQTYASDITRTFPISGRFTEQSRAIYEIVLQMQLDCIAMLKDGVWWDDVHVRAHEVAIDGLLSLGILKGDRKEILEARTSTAFLPHGLGHYLGMDTHDTGGHPNYSDPDPMFRYLRVRRNLPAGSVITVEPGIYFCEFIIRPYLNDPKHSKYIDENVLNNYWDVGGVRIEDNLLITKDGSINLTDTVKDPDEIEKIISSS</sequence>
<dbReference type="Gene3D" id="3.90.230.10">
    <property type="entry name" value="Creatinase/methionine aminopeptidase superfamily"/>
    <property type="match status" value="1"/>
</dbReference>
<gene>
    <name evidence="14" type="ORF">SAMD00023353_1501810</name>
</gene>
<keyword evidence="6 14" id="KW-0031">Aminopeptidase</keyword>
<dbReference type="FunFam" id="3.90.230.10:FF:000002">
    <property type="entry name" value="Xaa-Pro aminopeptidase 3"/>
    <property type="match status" value="1"/>
</dbReference>
<dbReference type="Pfam" id="PF05195">
    <property type="entry name" value="AMP_N"/>
    <property type="match status" value="1"/>
</dbReference>
<dbReference type="OMA" id="DAHALFF"/>
<evidence type="ECO:0000256" key="6">
    <source>
        <dbReference type="ARBA" id="ARBA00022438"/>
    </source>
</evidence>
<dbReference type="CDD" id="cd01087">
    <property type="entry name" value="Prolidase"/>
    <property type="match status" value="1"/>
</dbReference>
<dbReference type="SUPFAM" id="SSF55920">
    <property type="entry name" value="Creatinase/aminopeptidase"/>
    <property type="match status" value="1"/>
</dbReference>
<comment type="similarity">
    <text evidence="4">Belongs to the peptidase M24B family.</text>
</comment>
<feature type="domain" description="Aminopeptidase P N-terminal" evidence="13">
    <location>
        <begin position="132"/>
        <end position="266"/>
    </location>
</feature>
<dbReference type="SMART" id="SM01011">
    <property type="entry name" value="AMP_N"/>
    <property type="match status" value="1"/>
</dbReference>
<dbReference type="InterPro" id="IPR036005">
    <property type="entry name" value="Creatinase/aminopeptidase-like"/>
</dbReference>
<keyword evidence="6 14" id="KW-0645">Protease</keyword>
<keyword evidence="10" id="KW-0464">Manganese</keyword>
<dbReference type="GO" id="GO:0070006">
    <property type="term" value="F:metalloaminopeptidase activity"/>
    <property type="evidence" value="ECO:0007669"/>
    <property type="project" value="InterPro"/>
</dbReference>
<keyword evidence="9" id="KW-0482">Metalloprotease</keyword>
<evidence type="ECO:0000259" key="13">
    <source>
        <dbReference type="SMART" id="SM01011"/>
    </source>
</evidence>
<evidence type="ECO:0000256" key="4">
    <source>
        <dbReference type="ARBA" id="ARBA00008766"/>
    </source>
</evidence>
<feature type="compositionally biased region" description="Low complexity" evidence="12">
    <location>
        <begin position="70"/>
        <end position="89"/>
    </location>
</feature>
<dbReference type="InterPro" id="IPR052433">
    <property type="entry name" value="X-Pro_dipept-like"/>
</dbReference>
<dbReference type="EC" id="3.4.11.9" evidence="5"/>
<dbReference type="OrthoDB" id="10261878at2759"/>
<evidence type="ECO:0000256" key="12">
    <source>
        <dbReference type="SAM" id="MobiDB-lite"/>
    </source>
</evidence>
<evidence type="ECO:0000256" key="10">
    <source>
        <dbReference type="ARBA" id="ARBA00023211"/>
    </source>
</evidence>
<evidence type="ECO:0000256" key="9">
    <source>
        <dbReference type="ARBA" id="ARBA00023049"/>
    </source>
</evidence>
<keyword evidence="7" id="KW-0479">Metal-binding</keyword>